<dbReference type="Pfam" id="PF00109">
    <property type="entry name" value="ketoacyl-synt"/>
    <property type="match status" value="2"/>
</dbReference>
<keyword evidence="5" id="KW-0511">Multifunctional enzyme</keyword>
<dbReference type="FunFam" id="3.40.366.10:FF:000002">
    <property type="entry name" value="Probable polyketide synthase 2"/>
    <property type="match status" value="1"/>
</dbReference>
<dbReference type="PANTHER" id="PTHR43775">
    <property type="entry name" value="FATTY ACID SYNTHASE"/>
    <property type="match status" value="1"/>
</dbReference>
<evidence type="ECO:0000313" key="10">
    <source>
        <dbReference type="Proteomes" id="UP000184383"/>
    </source>
</evidence>
<keyword evidence="3" id="KW-0489">Methyltransferase</keyword>
<dbReference type="InterPro" id="IPR020807">
    <property type="entry name" value="PKS_DH"/>
</dbReference>
<sequence>MDPPHSSRTLCRDSESTSDEPIAIVGMGLRLPGQVHTTAEFWEMLVNRRDGHGPVPPSRYNADAFFDPSSAPTSGYFLQEDPACFDAPFFSIGAKEASEMDPQQRLLLEVVWECLENAGETGWRGKKVGCYVGTFGEDWLEMKLKGLEPRATRFHAMGTGGMTIQTACSASLTSLHEACQGLRSGQCSAAIVAGSNLIWTPTMTGAMHQNTVLSPSGKSKTFDATADGYGRGEAINAVYIKRLSDALRDQDKIRAIIRATAANSDGKTAAMTNPNPAAQESLIRSAYRRAQIDDIRQTGFFECHGTGTTAGDSIEATVVGKVFDGAGVAIGGVKPNCGHAEGASGLNSLIKAVLALENRVIPPNANFNTPNPRLHFTETKLHVPTKPTVWPEDRQERVSVNSFGIGGSNAHVILDSSSSFGLDYASHVAPAEPQLLVLSAYDGASLQMKISQLTGYIQKQRSSSLQDVAYTLGVRREHLGKRAFAVVHPNTPVQPSDFQTLQSTASPAPPTVTYVFTGQGAQWPGMGKSLLNTEPRFRAAIEVMDEVLQSLEDPPEWSLKEELARDDGLSRVNEVELAQPLCTALQLGLVQVFVHWGIQPEAVVGHSSGEIAAAYAAGAITLKSAIIVAYYRGKLAKLQEGSGAMAAIGLSREAVMPFLIETEGVVVACENSPQNVTLSGDKEKMEQVLEKIKASLPETFCRRLRVRIAYHSAHMEPIGARYESAIAHHINHGRSMRPLSSTVTGNIITDPSELGAAYWRRNLESPVLFSGAVETIIRSGSSSHPVFVEIGPHSALSAPLRQIFQKISPQSPPEYIPTLARNDEDAKSLLLATAGHVFVAGHGRLLTDLPRYPWKHDQRYWSEGRACRDWRLRSLPHHELLGSRVMESTSFEPAWRNLLHLNDVPWLSDHVLQGDVIFPGAGYIAMAGEAVQQMVPDSNCYSVQNVHFLSPLLLTSEAATEIITSLKPIELADGIDSGWYHFSVSAYDSLSWTECCKGIVRAGTDHSIEPKQTQIHPFARQVESNRWYRSVERAGLQYGPHFQGLRNITADPIHPAAVGSVCDPEEQYDSRYTLHPTTIDQCLQLIGIAALKGMLHKLGGAFVPSRIESLVVSKGPSSHTIFAVQSQPVALKEQCASAIGTSEGQTILRLKGAVLTGPGEPRASDDDDHLAARISWQPDIDLLSPSKFLKSDYVDNFNVTRMSGLLSLLYVRATAVRIANLESQQAHLMKWKAWLIREADMIHTGMHPSLIPLSHWVRDLHPGNDPHLCLLMKTIEALVSQQSDDLSNPPSPVDSLMTIDPLGALETIHEQMDQLPDDVCRPIFLQCMRTVFDNCQSMMNGDSSPLDVLMEKNLLGRFHEDYDMPNGDWGPLLQLLGHANPALRILEVGAGTGATTRTALSSLKSSAGTRLYSQYVFTDISAGFFPAARDRLHREENIEYRTLDISRDPSEQGFEPRSFDIIIATNVFHATPSLRETLQHVHSLLASDGRLLLHEPSIETHFVPYIMGSLSGWWVGENDKRIDSPCVSPDRWDQELRAVGFTEIETMESERERKLAESFSLVCRPSPPPTIRKEVTLLTRKLGEDGWISEVEESFRQKGYTINYTTLDDSPPCGQIVVSLLDFESPYLRDLSGESFTALQQFLLQSSDCRFLWVTHSVTLSSADPLFGIVYGFSRSLRWEASMDISVLEMDGFDTITANTLVTVHERIQQARELANPRQEYEFALDKGVIYTSRTIPTSLTKQLTYTPPVQLPRRLAMERIGHLETFHWSPVPQESELNPGEVEVDVRFVGLNFKVNQLLSCTIRYLH</sequence>
<dbReference type="InterPro" id="IPR016036">
    <property type="entry name" value="Malonyl_transacylase_ACP-bd"/>
</dbReference>
<dbReference type="Gene3D" id="3.40.366.10">
    <property type="entry name" value="Malonyl-Coenzyme A Acyl Carrier Protein, domain 2"/>
    <property type="match status" value="1"/>
</dbReference>
<dbReference type="InterPro" id="IPR049551">
    <property type="entry name" value="PKS_DH_C"/>
</dbReference>
<dbReference type="InterPro" id="IPR001227">
    <property type="entry name" value="Ac_transferase_dom_sf"/>
</dbReference>
<dbReference type="InterPro" id="IPR014031">
    <property type="entry name" value="Ketoacyl_synth_C"/>
</dbReference>
<dbReference type="Pfam" id="PF00698">
    <property type="entry name" value="Acyl_transf_1"/>
    <property type="match status" value="1"/>
</dbReference>
<dbReference type="InterPro" id="IPR016039">
    <property type="entry name" value="Thiolase-like"/>
</dbReference>
<dbReference type="GO" id="GO:0032259">
    <property type="term" value="P:methylation"/>
    <property type="evidence" value="ECO:0007669"/>
    <property type="project" value="UniProtKB-KW"/>
</dbReference>
<evidence type="ECO:0000259" key="7">
    <source>
        <dbReference type="PROSITE" id="PS52004"/>
    </source>
</evidence>
<dbReference type="SUPFAM" id="SSF55048">
    <property type="entry name" value="Probable ACP-binding domain of malonyl-CoA ACP transacylase"/>
    <property type="match status" value="1"/>
</dbReference>
<evidence type="ECO:0000313" key="9">
    <source>
        <dbReference type="EMBL" id="OJJ35031.1"/>
    </source>
</evidence>
<dbReference type="SMART" id="SM00827">
    <property type="entry name" value="PKS_AT"/>
    <property type="match status" value="1"/>
</dbReference>
<evidence type="ECO:0000256" key="1">
    <source>
        <dbReference type="ARBA" id="ARBA00022450"/>
    </source>
</evidence>
<keyword evidence="4" id="KW-0808">Transferase</keyword>
<dbReference type="Gene3D" id="3.40.47.10">
    <property type="match status" value="1"/>
</dbReference>
<evidence type="ECO:0000256" key="5">
    <source>
        <dbReference type="ARBA" id="ARBA00023268"/>
    </source>
</evidence>
<dbReference type="STRING" id="1073089.A0A1L9RJF5"/>
<dbReference type="SMART" id="SM00826">
    <property type="entry name" value="PKS_DH"/>
    <property type="match status" value="1"/>
</dbReference>
<dbReference type="RefSeq" id="XP_040688707.1">
    <property type="nucleotide sequence ID" value="XM_040839420.1"/>
</dbReference>
<dbReference type="Pfam" id="PF16197">
    <property type="entry name" value="KAsynt_C_assoc"/>
    <property type="match status" value="1"/>
</dbReference>
<dbReference type="PROSITE" id="PS52004">
    <property type="entry name" value="KS3_2"/>
    <property type="match status" value="1"/>
</dbReference>
<dbReference type="Pfam" id="PF08242">
    <property type="entry name" value="Methyltransf_12"/>
    <property type="match status" value="1"/>
</dbReference>
<dbReference type="Pfam" id="PF21089">
    <property type="entry name" value="PKS_DH_N"/>
    <property type="match status" value="1"/>
</dbReference>
<dbReference type="CDD" id="cd02440">
    <property type="entry name" value="AdoMet_MTases"/>
    <property type="match status" value="1"/>
</dbReference>
<dbReference type="InterPro" id="IPR014043">
    <property type="entry name" value="Acyl_transferase_dom"/>
</dbReference>
<accession>A0A1L9RJF5</accession>
<evidence type="ECO:0000256" key="4">
    <source>
        <dbReference type="ARBA" id="ARBA00022679"/>
    </source>
</evidence>
<dbReference type="SUPFAM" id="SSF52151">
    <property type="entry name" value="FabD/lysophospholipase-like"/>
    <property type="match status" value="1"/>
</dbReference>
<gene>
    <name evidence="9" type="ORF">ASPWEDRAFT_739908</name>
</gene>
<evidence type="ECO:0000256" key="6">
    <source>
        <dbReference type="PROSITE-ProRule" id="PRU01363"/>
    </source>
</evidence>
<dbReference type="Gene3D" id="3.40.50.150">
    <property type="entry name" value="Vaccinia Virus protein VP39"/>
    <property type="match status" value="1"/>
</dbReference>
<dbReference type="VEuPathDB" id="FungiDB:ASPWEDRAFT_739908"/>
<evidence type="ECO:0000259" key="8">
    <source>
        <dbReference type="PROSITE" id="PS52019"/>
    </source>
</evidence>
<evidence type="ECO:0008006" key="11">
    <source>
        <dbReference type="Google" id="ProtNLM"/>
    </source>
</evidence>
<feature type="active site" description="Proton acceptor; for dehydratase activity" evidence="6">
    <location>
        <position position="910"/>
    </location>
</feature>
<dbReference type="GO" id="GO:0004312">
    <property type="term" value="F:fatty acid synthase activity"/>
    <property type="evidence" value="ECO:0007669"/>
    <property type="project" value="TreeGrafter"/>
</dbReference>
<dbReference type="GO" id="GO:0044550">
    <property type="term" value="P:secondary metabolite biosynthetic process"/>
    <property type="evidence" value="ECO:0007669"/>
    <property type="project" value="TreeGrafter"/>
</dbReference>
<keyword evidence="1" id="KW-0596">Phosphopantetheine</keyword>
<dbReference type="InterPro" id="IPR042104">
    <property type="entry name" value="PKS_dehydratase_sf"/>
</dbReference>
<dbReference type="InterPro" id="IPR049552">
    <property type="entry name" value="PKS_DH_N"/>
</dbReference>
<feature type="active site" description="Proton donor; for dehydratase activity" evidence="6">
    <location>
        <position position="1080"/>
    </location>
</feature>
<evidence type="ECO:0000256" key="3">
    <source>
        <dbReference type="ARBA" id="ARBA00022603"/>
    </source>
</evidence>
<dbReference type="InterPro" id="IPR032821">
    <property type="entry name" value="PKS_assoc"/>
</dbReference>
<dbReference type="Pfam" id="PF02801">
    <property type="entry name" value="Ketoacyl-synt_C"/>
    <property type="match status" value="1"/>
</dbReference>
<dbReference type="SMART" id="SM00825">
    <property type="entry name" value="PKS_KS"/>
    <property type="match status" value="1"/>
</dbReference>
<dbReference type="GeneID" id="63755268"/>
<feature type="region of interest" description="N-terminal hotdog fold" evidence="6">
    <location>
        <begin position="878"/>
        <end position="1007"/>
    </location>
</feature>
<keyword evidence="10" id="KW-1185">Reference proteome</keyword>
<dbReference type="GO" id="GO:0008168">
    <property type="term" value="F:methyltransferase activity"/>
    <property type="evidence" value="ECO:0007669"/>
    <property type="project" value="UniProtKB-KW"/>
</dbReference>
<feature type="region of interest" description="C-terminal hotdog fold" evidence="6">
    <location>
        <begin position="1019"/>
        <end position="1164"/>
    </location>
</feature>
<dbReference type="SUPFAM" id="SSF53335">
    <property type="entry name" value="S-adenosyl-L-methionine-dependent methyltransferases"/>
    <property type="match status" value="1"/>
</dbReference>
<dbReference type="Gene3D" id="3.10.129.110">
    <property type="entry name" value="Polyketide synthase dehydratase"/>
    <property type="match status" value="1"/>
</dbReference>
<keyword evidence="2" id="KW-0597">Phosphoprotein</keyword>
<organism evidence="9 10">
    <name type="scientific">Aspergillus wentii DTO 134E9</name>
    <dbReference type="NCBI Taxonomy" id="1073089"/>
    <lineage>
        <taxon>Eukaryota</taxon>
        <taxon>Fungi</taxon>
        <taxon>Dikarya</taxon>
        <taxon>Ascomycota</taxon>
        <taxon>Pezizomycotina</taxon>
        <taxon>Eurotiomycetes</taxon>
        <taxon>Eurotiomycetidae</taxon>
        <taxon>Eurotiales</taxon>
        <taxon>Aspergillaceae</taxon>
        <taxon>Aspergillus</taxon>
        <taxon>Aspergillus subgen. Cremei</taxon>
    </lineage>
</organism>
<dbReference type="EMBL" id="KV878212">
    <property type="protein sequence ID" value="OJJ35031.1"/>
    <property type="molecule type" value="Genomic_DNA"/>
</dbReference>
<dbReference type="OrthoDB" id="329835at2759"/>
<protein>
    <recommendedName>
        <fullName evidence="11">Carrier domain-containing protein</fullName>
    </recommendedName>
</protein>
<feature type="domain" description="PKS/mFAS DH" evidence="8">
    <location>
        <begin position="878"/>
        <end position="1164"/>
    </location>
</feature>
<dbReference type="InterPro" id="IPR049900">
    <property type="entry name" value="PKS_mFAS_DH"/>
</dbReference>
<dbReference type="Proteomes" id="UP000184383">
    <property type="component" value="Unassembled WGS sequence"/>
</dbReference>
<reference evidence="10" key="1">
    <citation type="journal article" date="2017" name="Genome Biol.">
        <title>Comparative genomics reveals high biological diversity and specific adaptations in the industrially and medically important fungal genus Aspergillus.</title>
        <authorList>
            <person name="de Vries R.P."/>
            <person name="Riley R."/>
            <person name="Wiebenga A."/>
            <person name="Aguilar-Osorio G."/>
            <person name="Amillis S."/>
            <person name="Uchima C.A."/>
            <person name="Anderluh G."/>
            <person name="Asadollahi M."/>
            <person name="Askin M."/>
            <person name="Barry K."/>
            <person name="Battaglia E."/>
            <person name="Bayram O."/>
            <person name="Benocci T."/>
            <person name="Braus-Stromeyer S.A."/>
            <person name="Caldana C."/>
            <person name="Canovas D."/>
            <person name="Cerqueira G.C."/>
            <person name="Chen F."/>
            <person name="Chen W."/>
            <person name="Choi C."/>
            <person name="Clum A."/>
            <person name="Dos Santos R.A."/>
            <person name="Damasio A.R."/>
            <person name="Diallinas G."/>
            <person name="Emri T."/>
            <person name="Fekete E."/>
            <person name="Flipphi M."/>
            <person name="Freyberg S."/>
            <person name="Gallo A."/>
            <person name="Gournas C."/>
            <person name="Habgood R."/>
            <person name="Hainaut M."/>
            <person name="Harispe M.L."/>
            <person name="Henrissat B."/>
            <person name="Hilden K.S."/>
            <person name="Hope R."/>
            <person name="Hossain A."/>
            <person name="Karabika E."/>
            <person name="Karaffa L."/>
            <person name="Karanyi Z."/>
            <person name="Krasevec N."/>
            <person name="Kuo A."/>
            <person name="Kusch H."/>
            <person name="LaButti K."/>
            <person name="Lagendijk E.L."/>
            <person name="Lapidus A."/>
            <person name="Levasseur A."/>
            <person name="Lindquist E."/>
            <person name="Lipzen A."/>
            <person name="Logrieco A.F."/>
            <person name="MacCabe A."/>
            <person name="Maekelae M.R."/>
            <person name="Malavazi I."/>
            <person name="Melin P."/>
            <person name="Meyer V."/>
            <person name="Mielnichuk N."/>
            <person name="Miskei M."/>
            <person name="Molnar A.P."/>
            <person name="Mule G."/>
            <person name="Ngan C.Y."/>
            <person name="Orejas M."/>
            <person name="Orosz E."/>
            <person name="Ouedraogo J.P."/>
            <person name="Overkamp K.M."/>
            <person name="Park H.-S."/>
            <person name="Perrone G."/>
            <person name="Piumi F."/>
            <person name="Punt P.J."/>
            <person name="Ram A.F."/>
            <person name="Ramon A."/>
            <person name="Rauscher S."/>
            <person name="Record E."/>
            <person name="Riano-Pachon D.M."/>
            <person name="Robert V."/>
            <person name="Roehrig J."/>
            <person name="Ruller R."/>
            <person name="Salamov A."/>
            <person name="Salih N.S."/>
            <person name="Samson R.A."/>
            <person name="Sandor E."/>
            <person name="Sanguinetti M."/>
            <person name="Schuetze T."/>
            <person name="Sepcic K."/>
            <person name="Shelest E."/>
            <person name="Sherlock G."/>
            <person name="Sophianopoulou V."/>
            <person name="Squina F.M."/>
            <person name="Sun H."/>
            <person name="Susca A."/>
            <person name="Todd R.B."/>
            <person name="Tsang A."/>
            <person name="Unkles S.E."/>
            <person name="van de Wiele N."/>
            <person name="van Rossen-Uffink D."/>
            <person name="Oliveira J.V."/>
            <person name="Vesth T.C."/>
            <person name="Visser J."/>
            <person name="Yu J.-H."/>
            <person name="Zhou M."/>
            <person name="Andersen M.R."/>
            <person name="Archer D.B."/>
            <person name="Baker S.E."/>
            <person name="Benoit I."/>
            <person name="Brakhage A.A."/>
            <person name="Braus G.H."/>
            <person name="Fischer R."/>
            <person name="Frisvad J.C."/>
            <person name="Goldman G.H."/>
            <person name="Houbraken J."/>
            <person name="Oakley B."/>
            <person name="Pocsi I."/>
            <person name="Scazzocchio C."/>
            <person name="Seiboth B."/>
            <person name="vanKuyk P.A."/>
            <person name="Wortman J."/>
            <person name="Dyer P.S."/>
            <person name="Grigoriev I.V."/>
        </authorList>
    </citation>
    <scope>NUCLEOTIDE SEQUENCE [LARGE SCALE GENOMIC DNA]</scope>
    <source>
        <strain evidence="10">DTO 134E9</strain>
    </source>
</reference>
<feature type="domain" description="Ketosynthase family 3 (KS3)" evidence="7">
    <location>
        <begin position="19"/>
        <end position="416"/>
    </location>
</feature>
<proteinExistence type="predicted"/>
<dbReference type="InterPro" id="IPR050091">
    <property type="entry name" value="PKS_NRPS_Biosynth_Enz"/>
</dbReference>
<dbReference type="InterPro" id="IPR029063">
    <property type="entry name" value="SAM-dependent_MTases_sf"/>
</dbReference>
<dbReference type="PROSITE" id="PS52019">
    <property type="entry name" value="PKS_MFAS_DH"/>
    <property type="match status" value="1"/>
</dbReference>
<dbReference type="InterPro" id="IPR014030">
    <property type="entry name" value="Ketoacyl_synth_N"/>
</dbReference>
<dbReference type="CDD" id="cd00833">
    <property type="entry name" value="PKS"/>
    <property type="match status" value="1"/>
</dbReference>
<dbReference type="InterPro" id="IPR016035">
    <property type="entry name" value="Acyl_Trfase/lysoPLipase"/>
</dbReference>
<dbReference type="GO" id="GO:0006633">
    <property type="term" value="P:fatty acid biosynthetic process"/>
    <property type="evidence" value="ECO:0007669"/>
    <property type="project" value="TreeGrafter"/>
</dbReference>
<dbReference type="Pfam" id="PF14765">
    <property type="entry name" value="PS-DH"/>
    <property type="match status" value="1"/>
</dbReference>
<dbReference type="SUPFAM" id="SSF53901">
    <property type="entry name" value="Thiolase-like"/>
    <property type="match status" value="1"/>
</dbReference>
<dbReference type="InterPro" id="IPR020841">
    <property type="entry name" value="PKS_Beta-ketoAc_synthase_dom"/>
</dbReference>
<dbReference type="InterPro" id="IPR013217">
    <property type="entry name" value="Methyltransf_12"/>
</dbReference>
<dbReference type="PANTHER" id="PTHR43775:SF49">
    <property type="entry name" value="SYNTHASE, PUTATIVE (JCVI)-RELATED"/>
    <property type="match status" value="1"/>
</dbReference>
<name>A0A1L9RJF5_ASPWE</name>
<dbReference type="Gene3D" id="3.30.70.3290">
    <property type="match status" value="1"/>
</dbReference>
<evidence type="ECO:0000256" key="2">
    <source>
        <dbReference type="ARBA" id="ARBA00022553"/>
    </source>
</evidence>